<dbReference type="InterPro" id="IPR023214">
    <property type="entry name" value="HAD_sf"/>
</dbReference>
<dbReference type="InterPro" id="IPR008250">
    <property type="entry name" value="ATPase_P-typ_transduc_dom_A_sf"/>
</dbReference>
<dbReference type="PROSITE" id="PS00154">
    <property type="entry name" value="ATPASE_E1_E2"/>
    <property type="match status" value="1"/>
</dbReference>
<evidence type="ECO:0000256" key="5">
    <source>
        <dbReference type="ARBA" id="ARBA00022553"/>
    </source>
</evidence>
<evidence type="ECO:0000256" key="16">
    <source>
        <dbReference type="SAM" id="Phobius"/>
    </source>
</evidence>
<feature type="transmembrane region" description="Helical" evidence="16">
    <location>
        <begin position="748"/>
        <end position="768"/>
    </location>
</feature>
<keyword evidence="7" id="KW-0479">Metal-binding</keyword>
<dbReference type="Pfam" id="PF00702">
    <property type="entry name" value="Hydrolase"/>
    <property type="match status" value="1"/>
</dbReference>
<dbReference type="InterPro" id="IPR044492">
    <property type="entry name" value="P_typ_ATPase_HD_dom"/>
</dbReference>
<dbReference type="GO" id="GO:0055070">
    <property type="term" value="P:copper ion homeostasis"/>
    <property type="evidence" value="ECO:0007669"/>
    <property type="project" value="TreeGrafter"/>
</dbReference>
<dbReference type="SUPFAM" id="SSF81653">
    <property type="entry name" value="Calcium ATPase, transduction domain A"/>
    <property type="match status" value="1"/>
</dbReference>
<dbReference type="PRINTS" id="PR00119">
    <property type="entry name" value="CATATPASE"/>
</dbReference>
<evidence type="ECO:0000256" key="13">
    <source>
        <dbReference type="ARBA" id="ARBA00023065"/>
    </source>
</evidence>
<proteinExistence type="inferred from homology"/>
<reference evidence="18 19" key="1">
    <citation type="journal article" date="2012" name="J. Bacteriol.">
        <title>Draft Genome Sequence of the Extremely Halophilic Archaeon Halogranum salarium B-1T.</title>
        <authorList>
            <person name="Kim K.K."/>
            <person name="Lee K.C."/>
            <person name="Lee J.S."/>
        </authorList>
    </citation>
    <scope>NUCLEOTIDE SEQUENCE [LARGE SCALE GENOMIC DNA]</scope>
    <source>
        <strain evidence="18 19">B-1</strain>
    </source>
</reference>
<keyword evidence="10" id="KW-0460">Magnesium</keyword>
<keyword evidence="14 16" id="KW-0472">Membrane</keyword>
<evidence type="ECO:0000256" key="2">
    <source>
        <dbReference type="ARBA" id="ARBA00006024"/>
    </source>
</evidence>
<feature type="transmembrane region" description="Helical" evidence="16">
    <location>
        <begin position="412"/>
        <end position="434"/>
    </location>
</feature>
<dbReference type="InterPro" id="IPR027256">
    <property type="entry name" value="P-typ_ATPase_IB"/>
</dbReference>
<feature type="transmembrane region" description="Helical" evidence="16">
    <location>
        <begin position="135"/>
        <end position="156"/>
    </location>
</feature>
<feature type="region of interest" description="Disordered" evidence="15">
    <location>
        <begin position="302"/>
        <end position="326"/>
    </location>
</feature>
<evidence type="ECO:0000313" key="19">
    <source>
        <dbReference type="Proteomes" id="UP000007813"/>
    </source>
</evidence>
<keyword evidence="12 16" id="KW-1133">Transmembrane helix</keyword>
<evidence type="ECO:0000256" key="4">
    <source>
        <dbReference type="ARBA" id="ARBA00022475"/>
    </source>
</evidence>
<keyword evidence="6 16" id="KW-0812">Transmembrane</keyword>
<evidence type="ECO:0000256" key="10">
    <source>
        <dbReference type="ARBA" id="ARBA00022842"/>
    </source>
</evidence>
<organism evidence="18 19">
    <name type="scientific">Halogranum salarium B-1</name>
    <dbReference type="NCBI Taxonomy" id="1210908"/>
    <lineage>
        <taxon>Archaea</taxon>
        <taxon>Methanobacteriati</taxon>
        <taxon>Methanobacteriota</taxon>
        <taxon>Stenosarchaea group</taxon>
        <taxon>Halobacteria</taxon>
        <taxon>Halobacteriales</taxon>
        <taxon>Haloferacaceae</taxon>
    </lineage>
</organism>
<dbReference type="EMBL" id="ALJD01000013">
    <property type="protein sequence ID" value="EJN57457.1"/>
    <property type="molecule type" value="Genomic_DNA"/>
</dbReference>
<dbReference type="Pfam" id="PF00122">
    <property type="entry name" value="E1-E2_ATPase"/>
    <property type="match status" value="1"/>
</dbReference>
<dbReference type="PRINTS" id="PR00120">
    <property type="entry name" value="HATPASE"/>
</dbReference>
<dbReference type="InterPro" id="IPR018303">
    <property type="entry name" value="ATPase_P-typ_P_site"/>
</dbReference>
<evidence type="ECO:0000256" key="7">
    <source>
        <dbReference type="ARBA" id="ARBA00022723"/>
    </source>
</evidence>
<dbReference type="Gene3D" id="3.40.50.1000">
    <property type="entry name" value="HAD superfamily/HAD-like"/>
    <property type="match status" value="1"/>
</dbReference>
<dbReference type="eggNOG" id="arCOG01576">
    <property type="taxonomic scope" value="Archaea"/>
</dbReference>
<dbReference type="InterPro" id="IPR023298">
    <property type="entry name" value="ATPase_P-typ_TM_dom_sf"/>
</dbReference>
<keyword evidence="11" id="KW-1278">Translocase</keyword>
<dbReference type="Gene3D" id="2.70.150.10">
    <property type="entry name" value="Calcium-transporting ATPase, cytoplasmic transduction domain A"/>
    <property type="match status" value="1"/>
</dbReference>
<keyword evidence="9" id="KW-0067">ATP-binding</keyword>
<evidence type="ECO:0000256" key="9">
    <source>
        <dbReference type="ARBA" id="ARBA00022840"/>
    </source>
</evidence>
<feature type="transmembrane region" description="Helical" evidence="16">
    <location>
        <begin position="227"/>
        <end position="244"/>
    </location>
</feature>
<feature type="transmembrane region" description="Helical" evidence="16">
    <location>
        <begin position="379"/>
        <end position="400"/>
    </location>
</feature>
<dbReference type="Gene3D" id="3.40.1110.10">
    <property type="entry name" value="Calcium-transporting ATPase, cytoplasmic domain N"/>
    <property type="match status" value="1"/>
</dbReference>
<keyword evidence="13" id="KW-0406">Ion transport</keyword>
<comment type="subcellular location">
    <subcellularLocation>
        <location evidence="1">Cell membrane</location>
        <topology evidence="1">Multi-pass membrane protein</topology>
    </subcellularLocation>
</comment>
<dbReference type="AlphaFoldDB" id="J3ETH9"/>
<dbReference type="PANTHER" id="PTHR43520:SF5">
    <property type="entry name" value="CATION-TRANSPORTING P-TYPE ATPASE-RELATED"/>
    <property type="match status" value="1"/>
</dbReference>
<evidence type="ECO:0000256" key="1">
    <source>
        <dbReference type="ARBA" id="ARBA00004651"/>
    </source>
</evidence>
<dbReference type="FunFam" id="2.70.150.10:FF:000002">
    <property type="entry name" value="Copper-transporting ATPase 1, putative"/>
    <property type="match status" value="1"/>
</dbReference>
<accession>J3ETH9</accession>
<dbReference type="GO" id="GO:0005886">
    <property type="term" value="C:plasma membrane"/>
    <property type="evidence" value="ECO:0007669"/>
    <property type="project" value="UniProtKB-SubCell"/>
</dbReference>
<feature type="transmembrane region" description="Helical" evidence="16">
    <location>
        <begin position="168"/>
        <end position="189"/>
    </location>
</feature>
<keyword evidence="5" id="KW-0597">Phosphoprotein</keyword>
<dbReference type="SUPFAM" id="SSF56784">
    <property type="entry name" value="HAD-like"/>
    <property type="match status" value="1"/>
</dbReference>
<dbReference type="SUPFAM" id="SSF81665">
    <property type="entry name" value="Calcium ATPase, transmembrane domain M"/>
    <property type="match status" value="1"/>
</dbReference>
<feature type="transmembrane region" description="Helical" evidence="16">
    <location>
        <begin position="201"/>
        <end position="221"/>
    </location>
</feature>
<dbReference type="SFLD" id="SFLDF00027">
    <property type="entry name" value="p-type_atpase"/>
    <property type="match status" value="1"/>
</dbReference>
<evidence type="ECO:0000256" key="6">
    <source>
        <dbReference type="ARBA" id="ARBA00022692"/>
    </source>
</evidence>
<dbReference type="NCBIfam" id="TIGR01525">
    <property type="entry name" value="ATPase-IB_hvy"/>
    <property type="match status" value="1"/>
</dbReference>
<feature type="region of interest" description="Disordered" evidence="15">
    <location>
        <begin position="41"/>
        <end position="123"/>
    </location>
</feature>
<dbReference type="InterPro" id="IPR059000">
    <property type="entry name" value="ATPase_P-type_domA"/>
</dbReference>
<dbReference type="InterPro" id="IPR001757">
    <property type="entry name" value="P_typ_ATPase"/>
</dbReference>
<evidence type="ECO:0000256" key="8">
    <source>
        <dbReference type="ARBA" id="ARBA00022741"/>
    </source>
</evidence>
<evidence type="ECO:0000256" key="14">
    <source>
        <dbReference type="ARBA" id="ARBA00023136"/>
    </source>
</evidence>
<dbReference type="GO" id="GO:0005507">
    <property type="term" value="F:copper ion binding"/>
    <property type="evidence" value="ECO:0007669"/>
    <property type="project" value="TreeGrafter"/>
</dbReference>
<evidence type="ECO:0000256" key="15">
    <source>
        <dbReference type="SAM" id="MobiDB-lite"/>
    </source>
</evidence>
<feature type="compositionally biased region" description="Basic and acidic residues" evidence="15">
    <location>
        <begin position="73"/>
        <end position="123"/>
    </location>
</feature>
<keyword evidence="4" id="KW-1003">Cell membrane</keyword>
<protein>
    <submittedName>
        <fullName evidence="18">Copper-translocating P-type ATPase</fullName>
    </submittedName>
</protein>
<dbReference type="PANTHER" id="PTHR43520">
    <property type="entry name" value="ATP7, ISOFORM B"/>
    <property type="match status" value="1"/>
</dbReference>
<dbReference type="SFLD" id="SFLDG00002">
    <property type="entry name" value="C1.7:_P-type_atpase_like"/>
    <property type="match status" value="1"/>
</dbReference>
<dbReference type="SFLD" id="SFLDS00003">
    <property type="entry name" value="Haloacid_Dehalogenase"/>
    <property type="match status" value="1"/>
</dbReference>
<keyword evidence="3" id="KW-0813">Transport</keyword>
<keyword evidence="8" id="KW-0547">Nucleotide-binding</keyword>
<gene>
    <name evidence="18" type="ORF">HSB1_41450</name>
</gene>
<evidence type="ECO:0000313" key="18">
    <source>
        <dbReference type="EMBL" id="EJN57457.1"/>
    </source>
</evidence>
<dbReference type="GO" id="GO:0005524">
    <property type="term" value="F:ATP binding"/>
    <property type="evidence" value="ECO:0007669"/>
    <property type="project" value="UniProtKB-KW"/>
</dbReference>
<dbReference type="NCBIfam" id="TIGR01494">
    <property type="entry name" value="ATPase_P-type"/>
    <property type="match status" value="1"/>
</dbReference>
<name>J3ETH9_9EURY</name>
<dbReference type="Proteomes" id="UP000007813">
    <property type="component" value="Unassembled WGS sequence"/>
</dbReference>
<feature type="region of interest" description="Disordered" evidence="15">
    <location>
        <begin position="1"/>
        <end position="24"/>
    </location>
</feature>
<dbReference type="NCBIfam" id="TIGR01511">
    <property type="entry name" value="ATPase-IB1_Cu"/>
    <property type="match status" value="1"/>
</dbReference>
<feature type="domain" description="P-type ATPase A" evidence="17">
    <location>
        <begin position="262"/>
        <end position="362"/>
    </location>
</feature>
<sequence length="778" mass="83795">MSNHPDNDHCEDTSQNPHPSPQSEGHVYCCRVCQLEAGKEMRATDRSSSEQYSHSSEHGDHTAAGEATTAPEHMQDEHETGDRHRTVETEHAPPVEAEHNHDVHDHGAHDHEGGHEDHKAHTDHSGHEKMFRRRFWVSLVLSVPVIFFSEFIQDVFGYTAPTFLGSVWITPVLSVIVFAYGGVPFLSMARTELQNREPGMMMLISLAITVAFVYSIASLFLEGTTPFFWELVTLIDIMLLGHWMEMRSVRQASGALDELAKLMPDTAERITESGDTEEVPVSELSGDDVVLVRPGASVPADGKVVEGESSVDESMITGESRPVNKEPESEVVAGTVNQDGSLRVRVTKTGDETTLAGIMRLVDEAQKSKSRTQLLADRAAGWLFYIALAVAGITAIAWVAAVGFNIGVLERVVTVLVIACPHALGLAVPLVVAINTSTAAQNGMLIRDRIAMEEARNLDTVMFDKTGTLTKGEQGVVGIQTADGWDEARALEIAAGVEGDSEHMIARAIRTAAEERGVQRASVSNFENLRGLGVRAVANGDTVHLGGPNLIEKLGIDRSDEIVSFADEAGSNAQTVIYLIRDESEVVAAFALADVIREESRQAIEALHSMGIEVAMLTGDSEDVAKAVAEELGIDQYFAEVLPEEKDTKVEQLQSEGKLVAMVGDGVNDAPALTRADVGIAIGSGTDVAIESGDIILVDNNPVDVVRLIRLSKASYRKMQENLVWATGYNVVALPLAAGILAPIGILLSPAIGAVFMSLSTIIVAINARRLKGVDLTP</sequence>
<evidence type="ECO:0000256" key="11">
    <source>
        <dbReference type="ARBA" id="ARBA00022967"/>
    </source>
</evidence>
<feature type="compositionally biased region" description="Polar residues" evidence="15">
    <location>
        <begin position="13"/>
        <end position="23"/>
    </location>
</feature>
<dbReference type="PATRIC" id="fig|1210908.3.peg.3906"/>
<dbReference type="InterPro" id="IPR023299">
    <property type="entry name" value="ATPase_P-typ_cyto_dom_N"/>
</dbReference>
<feature type="transmembrane region" description="Helical" evidence="16">
    <location>
        <begin position="723"/>
        <end position="742"/>
    </location>
</feature>
<dbReference type="GO" id="GO:0016887">
    <property type="term" value="F:ATP hydrolysis activity"/>
    <property type="evidence" value="ECO:0007669"/>
    <property type="project" value="InterPro"/>
</dbReference>
<dbReference type="GO" id="GO:0043682">
    <property type="term" value="F:P-type divalent copper transporter activity"/>
    <property type="evidence" value="ECO:0007669"/>
    <property type="project" value="TreeGrafter"/>
</dbReference>
<evidence type="ECO:0000256" key="3">
    <source>
        <dbReference type="ARBA" id="ARBA00022448"/>
    </source>
</evidence>
<evidence type="ECO:0000256" key="12">
    <source>
        <dbReference type="ARBA" id="ARBA00022989"/>
    </source>
</evidence>
<evidence type="ECO:0000259" key="17">
    <source>
        <dbReference type="Pfam" id="PF00122"/>
    </source>
</evidence>
<comment type="caution">
    <text evidence="18">The sequence shown here is derived from an EMBL/GenBank/DDBJ whole genome shotgun (WGS) entry which is preliminary data.</text>
</comment>
<feature type="compositionally biased region" description="Basic and acidic residues" evidence="15">
    <location>
        <begin position="1"/>
        <end position="12"/>
    </location>
</feature>
<dbReference type="InterPro" id="IPR036412">
    <property type="entry name" value="HAD-like_sf"/>
</dbReference>
<comment type="similarity">
    <text evidence="2">Belongs to the cation transport ATPase (P-type) (TC 3.A.3) family. Type IB subfamily.</text>
</comment>